<dbReference type="InterPro" id="IPR002347">
    <property type="entry name" value="SDR_fam"/>
</dbReference>
<dbReference type="PROSITE" id="PS00061">
    <property type="entry name" value="ADH_SHORT"/>
    <property type="match status" value="1"/>
</dbReference>
<dbReference type="InterPro" id="IPR036291">
    <property type="entry name" value="NAD(P)-bd_dom_sf"/>
</dbReference>
<evidence type="ECO:0000313" key="2">
    <source>
        <dbReference type="EMBL" id="MXG91341.1"/>
    </source>
</evidence>
<proteinExistence type="inferred from homology"/>
<dbReference type="CDD" id="cd05233">
    <property type="entry name" value="SDR_c"/>
    <property type="match status" value="1"/>
</dbReference>
<dbReference type="InterPro" id="IPR020904">
    <property type="entry name" value="Sc_DH/Rdtase_CS"/>
</dbReference>
<sequence length="262" mass="26866">MSAGAATPHGELAGKTVLVTGASRGVGRAIVERLATTGASVVAHYARGRDGAAEATRDFAPGTAHLVGADLGLPDGAASLWRQVEEVAPRVDAVVLNAGIMPKVEADADDEEWDSVIRTALQVNTLSQAELARRAVSHFRGHGSGVLVGISSWVSQRGAGHPNLAAYAASKAATGALLKTFARAYAAEGLLTYLVAPGAIDTQMTHDSAADRGGLEAITSTLAMGELVPPTELAELVTVLCTGRLRHLTGATLDVNGASYVR</sequence>
<dbReference type="RefSeq" id="WP_160879280.1">
    <property type="nucleotide sequence ID" value="NZ_WUEK01000012.1"/>
</dbReference>
<reference evidence="2 3" key="1">
    <citation type="submission" date="2019-12" db="EMBL/GenBank/DDBJ databases">
        <authorList>
            <person name="Kun Z."/>
        </authorList>
    </citation>
    <scope>NUCLEOTIDE SEQUENCE [LARGE SCALE GENOMIC DNA]</scope>
    <source>
        <strain evidence="2 3">YIM 123512</strain>
    </source>
</reference>
<dbReference type="AlphaFoldDB" id="A0A6L7F2B0"/>
<gene>
    <name evidence="2" type="ORF">GRQ65_17470</name>
</gene>
<evidence type="ECO:0000313" key="3">
    <source>
        <dbReference type="Proteomes" id="UP000473325"/>
    </source>
</evidence>
<comment type="similarity">
    <text evidence="1">Belongs to the short-chain dehydrogenases/reductases (SDR) family.</text>
</comment>
<dbReference type="InterPro" id="IPR050259">
    <property type="entry name" value="SDR"/>
</dbReference>
<dbReference type="PRINTS" id="PR00081">
    <property type="entry name" value="GDHRDH"/>
</dbReference>
<organism evidence="2 3">
    <name type="scientific">Nocardioides flavescens</name>
    <dbReference type="NCBI Taxonomy" id="2691959"/>
    <lineage>
        <taxon>Bacteria</taxon>
        <taxon>Bacillati</taxon>
        <taxon>Actinomycetota</taxon>
        <taxon>Actinomycetes</taxon>
        <taxon>Propionibacteriales</taxon>
        <taxon>Nocardioidaceae</taxon>
        <taxon>Nocardioides</taxon>
    </lineage>
</organism>
<evidence type="ECO:0000256" key="1">
    <source>
        <dbReference type="ARBA" id="ARBA00006484"/>
    </source>
</evidence>
<keyword evidence="3" id="KW-1185">Reference proteome</keyword>
<dbReference type="Proteomes" id="UP000473325">
    <property type="component" value="Unassembled WGS sequence"/>
</dbReference>
<dbReference type="EMBL" id="WUEK01000012">
    <property type="protein sequence ID" value="MXG91341.1"/>
    <property type="molecule type" value="Genomic_DNA"/>
</dbReference>
<dbReference type="PANTHER" id="PTHR42879">
    <property type="entry name" value="3-OXOACYL-(ACYL-CARRIER-PROTEIN) REDUCTASE"/>
    <property type="match status" value="1"/>
</dbReference>
<comment type="caution">
    <text evidence="2">The sequence shown here is derived from an EMBL/GenBank/DDBJ whole genome shotgun (WGS) entry which is preliminary data.</text>
</comment>
<name>A0A6L7F2B0_9ACTN</name>
<dbReference type="GO" id="GO:0032787">
    <property type="term" value="P:monocarboxylic acid metabolic process"/>
    <property type="evidence" value="ECO:0007669"/>
    <property type="project" value="UniProtKB-ARBA"/>
</dbReference>
<dbReference type="PANTHER" id="PTHR42879:SF2">
    <property type="entry name" value="3-OXOACYL-[ACYL-CARRIER-PROTEIN] REDUCTASE FABG"/>
    <property type="match status" value="1"/>
</dbReference>
<dbReference type="PRINTS" id="PR00080">
    <property type="entry name" value="SDRFAMILY"/>
</dbReference>
<protein>
    <submittedName>
        <fullName evidence="2">SDR family oxidoreductase</fullName>
    </submittedName>
</protein>
<dbReference type="Pfam" id="PF13561">
    <property type="entry name" value="adh_short_C2"/>
    <property type="match status" value="1"/>
</dbReference>
<dbReference type="SUPFAM" id="SSF51735">
    <property type="entry name" value="NAD(P)-binding Rossmann-fold domains"/>
    <property type="match status" value="1"/>
</dbReference>
<dbReference type="Gene3D" id="3.40.50.720">
    <property type="entry name" value="NAD(P)-binding Rossmann-like Domain"/>
    <property type="match status" value="1"/>
</dbReference>
<accession>A0A6L7F2B0</accession>